<dbReference type="EMBL" id="QBKR01000010">
    <property type="protein sequence ID" value="PTX59906.1"/>
    <property type="molecule type" value="Genomic_DNA"/>
</dbReference>
<evidence type="ECO:0000256" key="20">
    <source>
        <dbReference type="ARBA" id="ARBA00023285"/>
    </source>
</evidence>
<keyword evidence="10 21" id="KW-0028">Amino-acid biosynthesis</keyword>
<keyword evidence="15 21" id="KW-0862">Zinc</keyword>
<dbReference type="SUPFAM" id="SSF56796">
    <property type="entry name" value="Dehydroquinate synthase-like"/>
    <property type="match status" value="1"/>
</dbReference>
<feature type="domain" description="3-dehydroquinate synthase N-terminal" evidence="23">
    <location>
        <begin position="71"/>
        <end position="181"/>
    </location>
</feature>
<dbReference type="PANTHER" id="PTHR43622:SF7">
    <property type="entry name" value="3-DEHYDROQUINATE SYNTHASE, CHLOROPLASTIC"/>
    <property type="match status" value="1"/>
</dbReference>
<evidence type="ECO:0000259" key="23">
    <source>
        <dbReference type="Pfam" id="PF01761"/>
    </source>
</evidence>
<dbReference type="HAMAP" id="MF_00110">
    <property type="entry name" value="DHQ_synthase"/>
    <property type="match status" value="1"/>
</dbReference>
<dbReference type="GO" id="GO:0008652">
    <property type="term" value="P:amino acid biosynthetic process"/>
    <property type="evidence" value="ECO:0007669"/>
    <property type="project" value="UniProtKB-KW"/>
</dbReference>
<dbReference type="GO" id="GO:0005524">
    <property type="term" value="F:ATP binding"/>
    <property type="evidence" value="ECO:0007669"/>
    <property type="project" value="UniProtKB-KW"/>
</dbReference>
<feature type="binding site" evidence="21">
    <location>
        <begin position="132"/>
        <end position="133"/>
    </location>
    <ligand>
        <name>NAD(+)</name>
        <dbReference type="ChEBI" id="CHEBI:57540"/>
    </ligand>
</feature>
<evidence type="ECO:0000313" key="26">
    <source>
        <dbReference type="Proteomes" id="UP000244240"/>
    </source>
</evidence>
<dbReference type="Gene3D" id="1.20.1090.10">
    <property type="entry name" value="Dehydroquinate synthase-like - alpha domain"/>
    <property type="match status" value="1"/>
</dbReference>
<evidence type="ECO:0000256" key="2">
    <source>
        <dbReference type="ARBA" id="ARBA00001911"/>
    </source>
</evidence>
<evidence type="ECO:0000256" key="10">
    <source>
        <dbReference type="ARBA" id="ARBA00022605"/>
    </source>
</evidence>
<keyword evidence="14" id="KW-0418">Kinase</keyword>
<feature type="transmembrane region" description="Helical" evidence="22">
    <location>
        <begin position="102"/>
        <end position="122"/>
    </location>
</feature>
<dbReference type="GO" id="GO:0046872">
    <property type="term" value="F:metal ion binding"/>
    <property type="evidence" value="ECO:0007669"/>
    <property type="project" value="UniProtKB-KW"/>
</dbReference>
<dbReference type="GO" id="GO:0005737">
    <property type="term" value="C:cytoplasm"/>
    <property type="evidence" value="ECO:0007669"/>
    <property type="project" value="UniProtKB-SubCell"/>
</dbReference>
<dbReference type="GO" id="GO:0009073">
    <property type="term" value="P:aromatic amino acid family biosynthetic process"/>
    <property type="evidence" value="ECO:0007669"/>
    <property type="project" value="UniProtKB-KW"/>
</dbReference>
<accession>A0A2T6BV38</accession>
<evidence type="ECO:0000256" key="14">
    <source>
        <dbReference type="ARBA" id="ARBA00022777"/>
    </source>
</evidence>
<evidence type="ECO:0000256" key="13">
    <source>
        <dbReference type="ARBA" id="ARBA00022741"/>
    </source>
</evidence>
<dbReference type="RefSeq" id="WP_108023175.1">
    <property type="nucleotide sequence ID" value="NZ_QBKR01000010.1"/>
</dbReference>
<evidence type="ECO:0000256" key="9">
    <source>
        <dbReference type="ARBA" id="ARBA00022490"/>
    </source>
</evidence>
<keyword evidence="16" id="KW-0067">ATP-binding</keyword>
<dbReference type="FunFam" id="3.40.50.1970:FF:000007">
    <property type="entry name" value="Pentafunctional AROM polypeptide"/>
    <property type="match status" value="1"/>
</dbReference>
<keyword evidence="26" id="KW-1185">Reference proteome</keyword>
<dbReference type="Pfam" id="PF01761">
    <property type="entry name" value="DHQ_synthase"/>
    <property type="match status" value="1"/>
</dbReference>
<feature type="binding site" evidence="21">
    <location>
        <position position="153"/>
    </location>
    <ligand>
        <name>NAD(+)</name>
        <dbReference type="ChEBI" id="CHEBI:57540"/>
    </ligand>
</feature>
<feature type="binding site" evidence="21">
    <location>
        <position position="144"/>
    </location>
    <ligand>
        <name>NAD(+)</name>
        <dbReference type="ChEBI" id="CHEBI:57540"/>
    </ligand>
</feature>
<dbReference type="GO" id="GO:0009423">
    <property type="term" value="P:chorismate biosynthetic process"/>
    <property type="evidence" value="ECO:0007669"/>
    <property type="project" value="UniProtKB-UniRule"/>
</dbReference>
<dbReference type="InterPro" id="IPR056179">
    <property type="entry name" value="DHQS_C"/>
</dbReference>
<dbReference type="GO" id="GO:0003856">
    <property type="term" value="F:3-dehydroquinate synthase activity"/>
    <property type="evidence" value="ECO:0007669"/>
    <property type="project" value="UniProtKB-UniRule"/>
</dbReference>
<evidence type="ECO:0000256" key="19">
    <source>
        <dbReference type="ARBA" id="ARBA00023239"/>
    </source>
</evidence>
<evidence type="ECO:0000256" key="5">
    <source>
        <dbReference type="ARBA" id="ARBA00004661"/>
    </source>
</evidence>
<evidence type="ECO:0000256" key="17">
    <source>
        <dbReference type="ARBA" id="ARBA00023027"/>
    </source>
</evidence>
<gene>
    <name evidence="21" type="primary">aroB</name>
    <name evidence="25" type="ORF">C8P63_11051</name>
</gene>
<keyword evidence="22" id="KW-1133">Transmembrane helix</keyword>
<feature type="binding site" evidence="21">
    <location>
        <begin position="171"/>
        <end position="174"/>
    </location>
    <ligand>
        <name>NAD(+)</name>
        <dbReference type="ChEBI" id="CHEBI:57540"/>
    </ligand>
</feature>
<keyword evidence="18 21" id="KW-0057">Aromatic amino acid biosynthesis</keyword>
<evidence type="ECO:0000256" key="8">
    <source>
        <dbReference type="ARBA" id="ARBA00017684"/>
    </source>
</evidence>
<dbReference type="UniPathway" id="UPA00053">
    <property type="reaction ID" value="UER00085"/>
</dbReference>
<dbReference type="Gene3D" id="3.40.50.1970">
    <property type="match status" value="1"/>
</dbReference>
<dbReference type="PIRSF" id="PIRSF001455">
    <property type="entry name" value="DHQ_synth"/>
    <property type="match status" value="1"/>
</dbReference>
<comment type="pathway">
    <text evidence="5 21">Metabolic intermediate biosynthesis; chorismate biosynthesis; chorismate from D-erythrose 4-phosphate and phosphoenolpyruvate: step 2/7.</text>
</comment>
<dbReference type="NCBIfam" id="TIGR01357">
    <property type="entry name" value="aroB"/>
    <property type="match status" value="1"/>
</dbReference>
<comment type="function">
    <text evidence="21">Catalyzes the conversion of 3-deoxy-D-arabino-heptulosonate 7-phosphate (DAHP) to dehydroquinate (DHQ).</text>
</comment>
<comment type="caution">
    <text evidence="21">Lacks conserved residue(s) required for the propagation of feature annotation.</text>
</comment>
<evidence type="ECO:0000256" key="16">
    <source>
        <dbReference type="ARBA" id="ARBA00022840"/>
    </source>
</evidence>
<dbReference type="AlphaFoldDB" id="A0A2T6BV38"/>
<sequence>MKTLMVRTKEREYPIHIGPGLLSSLPRFLEDIGWTVEKRLMLVTDDQVGPLYANRVRTTLASKGYRVHVATVEAGEGAKTLRRLEELTTVCLRAGLDRTGGILALGGGVVGDLAGFLAAAYMRGIPFVQLPTTLLAHDSSVGGKVGVNHPLGKNMIGAFHQPSLVVFDVDTLKTLPRREVSNGFAEVVKHALIRDPKFVRWLEENSGSLMELRPEPLTEAVLRGCSIKAEVVSKDEKEAGLRAVLNYGHTLGHALEAAAGYGTWSHGEAVAVGMVGAAMLGEELGLCPPLAERTRRILKAFGLPTRLDGDFDDDDLLERMRRDKKAERGSYTFILPRDLGRVEIVRGVEEEPVRRVLRRLRGGER</sequence>
<evidence type="ECO:0000256" key="1">
    <source>
        <dbReference type="ARBA" id="ARBA00001393"/>
    </source>
</evidence>
<keyword evidence="11" id="KW-0808">Transferase</keyword>
<evidence type="ECO:0000256" key="12">
    <source>
        <dbReference type="ARBA" id="ARBA00022723"/>
    </source>
</evidence>
<keyword evidence="13 21" id="KW-0547">Nucleotide-binding</keyword>
<feature type="binding site" evidence="21">
    <location>
        <position position="266"/>
    </location>
    <ligand>
        <name>Zn(2+)</name>
        <dbReference type="ChEBI" id="CHEBI:29105"/>
    </ligand>
</feature>
<dbReference type="CDD" id="cd08195">
    <property type="entry name" value="DHQS"/>
    <property type="match status" value="1"/>
</dbReference>
<evidence type="ECO:0000259" key="24">
    <source>
        <dbReference type="Pfam" id="PF24621"/>
    </source>
</evidence>
<proteinExistence type="inferred from homology"/>
<evidence type="ECO:0000256" key="4">
    <source>
        <dbReference type="ARBA" id="ARBA00004496"/>
    </source>
</evidence>
<dbReference type="InterPro" id="IPR030960">
    <property type="entry name" value="DHQS/DOIS_N"/>
</dbReference>
<evidence type="ECO:0000256" key="6">
    <source>
        <dbReference type="ARBA" id="ARBA00005412"/>
    </source>
</evidence>
<feature type="domain" description="3-dehydroquinate synthase C-terminal" evidence="24">
    <location>
        <begin position="183"/>
        <end position="326"/>
    </location>
</feature>
<feature type="binding site" evidence="21">
    <location>
        <position position="249"/>
    </location>
    <ligand>
        <name>Zn(2+)</name>
        <dbReference type="ChEBI" id="CHEBI:29105"/>
    </ligand>
</feature>
<dbReference type="PROSITE" id="PS01128">
    <property type="entry name" value="SHIKIMATE_KINASE"/>
    <property type="match status" value="1"/>
</dbReference>
<comment type="cofactor">
    <cofactor evidence="21">
        <name>Co(2+)</name>
        <dbReference type="ChEBI" id="CHEBI:48828"/>
    </cofactor>
    <cofactor evidence="21">
        <name>Zn(2+)</name>
        <dbReference type="ChEBI" id="CHEBI:29105"/>
    </cofactor>
    <text evidence="21">Binds 1 divalent metal cation per subunit. Can use either Co(2+) or Zn(2+).</text>
</comment>
<dbReference type="PANTHER" id="PTHR43622">
    <property type="entry name" value="3-DEHYDROQUINATE SYNTHASE"/>
    <property type="match status" value="1"/>
</dbReference>
<dbReference type="GO" id="GO:0016301">
    <property type="term" value="F:kinase activity"/>
    <property type="evidence" value="ECO:0007669"/>
    <property type="project" value="UniProtKB-KW"/>
</dbReference>
<evidence type="ECO:0000256" key="3">
    <source>
        <dbReference type="ARBA" id="ARBA00001947"/>
    </source>
</evidence>
<comment type="subcellular location">
    <subcellularLocation>
        <location evidence="4 21">Cytoplasm</location>
    </subcellularLocation>
</comment>
<dbReference type="InterPro" id="IPR016037">
    <property type="entry name" value="DHQ_synth_AroB"/>
</dbReference>
<keyword evidence="20 21" id="KW-0170">Cobalt</keyword>
<evidence type="ECO:0000313" key="25">
    <source>
        <dbReference type="EMBL" id="PTX59906.1"/>
    </source>
</evidence>
<keyword evidence="22" id="KW-0812">Transmembrane</keyword>
<evidence type="ECO:0000256" key="18">
    <source>
        <dbReference type="ARBA" id="ARBA00023141"/>
    </source>
</evidence>
<evidence type="ECO:0000256" key="21">
    <source>
        <dbReference type="HAMAP-Rule" id="MF_00110"/>
    </source>
</evidence>
<dbReference type="Proteomes" id="UP000244240">
    <property type="component" value="Unassembled WGS sequence"/>
</dbReference>
<keyword evidence="17 21" id="KW-0520">NAD</keyword>
<evidence type="ECO:0000256" key="22">
    <source>
        <dbReference type="SAM" id="Phobius"/>
    </source>
</evidence>
<reference evidence="25 26" key="1">
    <citation type="submission" date="2018-04" db="EMBL/GenBank/DDBJ databases">
        <title>Genomic Encyclopedia of Archaeal and Bacterial Type Strains, Phase II (KMG-II): from individual species to whole genera.</title>
        <authorList>
            <person name="Goeker M."/>
        </authorList>
    </citation>
    <scope>NUCLEOTIDE SEQUENCE [LARGE SCALE GENOMIC DNA]</scope>
    <source>
        <strain evidence="25 26">DSM 45787</strain>
    </source>
</reference>
<dbReference type="InterPro" id="IPR030963">
    <property type="entry name" value="DHQ_synth_fam"/>
</dbReference>
<dbReference type="EC" id="4.2.3.4" evidence="7 21"/>
<dbReference type="Pfam" id="PF24621">
    <property type="entry name" value="DHQS_C"/>
    <property type="match status" value="1"/>
</dbReference>
<dbReference type="InterPro" id="IPR023000">
    <property type="entry name" value="Shikimate_kinase_CS"/>
</dbReference>
<keyword evidence="12 21" id="KW-0479">Metal-binding</keyword>
<dbReference type="OrthoDB" id="9806583at2"/>
<name>A0A2T6BV38_9BACL</name>
<organism evidence="25 26">
    <name type="scientific">Melghirimyces profundicolus</name>
    <dbReference type="NCBI Taxonomy" id="1242148"/>
    <lineage>
        <taxon>Bacteria</taxon>
        <taxon>Bacillati</taxon>
        <taxon>Bacillota</taxon>
        <taxon>Bacilli</taxon>
        <taxon>Bacillales</taxon>
        <taxon>Thermoactinomycetaceae</taxon>
        <taxon>Melghirimyces</taxon>
    </lineage>
</organism>
<keyword evidence="22" id="KW-0472">Membrane</keyword>
<evidence type="ECO:0000256" key="7">
    <source>
        <dbReference type="ARBA" id="ARBA00013031"/>
    </source>
</evidence>
<comment type="similarity">
    <text evidence="6 21">Belongs to the sugar phosphate cyclases superfamily. Dehydroquinate synthase family.</text>
</comment>
<comment type="catalytic activity">
    <reaction evidence="1 21">
        <text>7-phospho-2-dehydro-3-deoxy-D-arabino-heptonate = 3-dehydroquinate + phosphate</text>
        <dbReference type="Rhea" id="RHEA:21968"/>
        <dbReference type="ChEBI" id="CHEBI:32364"/>
        <dbReference type="ChEBI" id="CHEBI:43474"/>
        <dbReference type="ChEBI" id="CHEBI:58394"/>
        <dbReference type="EC" id="4.2.3.4"/>
    </reaction>
</comment>
<feature type="binding site" evidence="21">
    <location>
        <position position="186"/>
    </location>
    <ligand>
        <name>Zn(2+)</name>
        <dbReference type="ChEBI" id="CHEBI:29105"/>
    </ligand>
</feature>
<dbReference type="InterPro" id="IPR050071">
    <property type="entry name" value="Dehydroquinate_synthase"/>
</dbReference>
<feature type="binding site" evidence="21">
    <location>
        <begin position="108"/>
        <end position="112"/>
    </location>
    <ligand>
        <name>NAD(+)</name>
        <dbReference type="ChEBI" id="CHEBI:57540"/>
    </ligand>
</feature>
<comment type="cofactor">
    <cofactor evidence="3">
        <name>Zn(2+)</name>
        <dbReference type="ChEBI" id="CHEBI:29105"/>
    </cofactor>
</comment>
<keyword evidence="19 21" id="KW-0456">Lyase</keyword>
<protein>
    <recommendedName>
        <fullName evidence="8 21">3-dehydroquinate synthase</fullName>
        <shortName evidence="21">DHQS</shortName>
        <ecNumber evidence="7 21">4.2.3.4</ecNumber>
    </recommendedName>
</protein>
<evidence type="ECO:0000256" key="11">
    <source>
        <dbReference type="ARBA" id="ARBA00022679"/>
    </source>
</evidence>
<keyword evidence="9 21" id="KW-0963">Cytoplasm</keyword>
<comment type="cofactor">
    <cofactor evidence="2 21">
        <name>NAD(+)</name>
        <dbReference type="ChEBI" id="CHEBI:57540"/>
    </cofactor>
</comment>
<comment type="caution">
    <text evidence="25">The sequence shown here is derived from an EMBL/GenBank/DDBJ whole genome shotgun (WGS) entry which is preliminary data.</text>
</comment>
<evidence type="ECO:0000256" key="15">
    <source>
        <dbReference type="ARBA" id="ARBA00022833"/>
    </source>
</evidence>